<dbReference type="Proteomes" id="UP000192288">
    <property type="component" value="Unassembled WGS sequence"/>
</dbReference>
<reference evidence="2 3" key="1">
    <citation type="journal article" date="2017" name="Front. Microbiol.">
        <title>Genomic Characterization of Dairy Associated Leuconostoc Species and Diversity of Leuconostocs in Undefined Mixed Mesophilic Starter Cultures.</title>
        <authorList>
            <person name="Frantzen C.A."/>
            <person name="Kot W."/>
            <person name="Pedersen T.B."/>
            <person name="Ardo Y.M."/>
            <person name="Broadbent J.R."/>
            <person name="Neve H."/>
            <person name="Hansen L.H."/>
            <person name="Dal Bello F."/>
            <person name="Ostlie H.M."/>
            <person name="Kleppen H.P."/>
            <person name="Vogensen F.K."/>
            <person name="Holo H."/>
        </authorList>
    </citation>
    <scope>NUCLEOTIDE SEQUENCE [LARGE SCALE GENOMIC DNA]</scope>
    <source>
        <strain evidence="2 3">LMGCF08</strain>
    </source>
</reference>
<evidence type="ECO:0008006" key="4">
    <source>
        <dbReference type="Google" id="ProtNLM"/>
    </source>
</evidence>
<dbReference type="RefSeq" id="WP_080519439.1">
    <property type="nucleotide sequence ID" value="NZ_MPLS01000025.1"/>
</dbReference>
<keyword evidence="1" id="KW-0175">Coiled coil</keyword>
<evidence type="ECO:0000313" key="2">
    <source>
        <dbReference type="EMBL" id="ORI97440.1"/>
    </source>
</evidence>
<sequence>MAKKTIDQQIKEKQTRLDELDLQARAIQDEKRAIKKDIKQLNDALVAELGRSLLAKMNLETDDIDQAFAELNHLPIDKQVGGQAHGDQ</sequence>
<gene>
    <name evidence="2" type="ORF">BMR96_07170</name>
</gene>
<proteinExistence type="predicted"/>
<dbReference type="eggNOG" id="ENOG5032QEP">
    <property type="taxonomic scope" value="Bacteria"/>
</dbReference>
<feature type="coiled-coil region" evidence="1">
    <location>
        <begin position="3"/>
        <end position="44"/>
    </location>
</feature>
<accession>A0A1X0VCN1</accession>
<evidence type="ECO:0000313" key="3">
    <source>
        <dbReference type="Proteomes" id="UP000192288"/>
    </source>
</evidence>
<organism evidence="2 3">
    <name type="scientific">Leuconostoc pseudomesenteroides</name>
    <dbReference type="NCBI Taxonomy" id="33968"/>
    <lineage>
        <taxon>Bacteria</taxon>
        <taxon>Bacillati</taxon>
        <taxon>Bacillota</taxon>
        <taxon>Bacilli</taxon>
        <taxon>Lactobacillales</taxon>
        <taxon>Lactobacillaceae</taxon>
        <taxon>Leuconostoc</taxon>
    </lineage>
</organism>
<dbReference type="AlphaFoldDB" id="A0A1X0VCN1"/>
<dbReference type="STRING" id="33968.BMS77_07725"/>
<evidence type="ECO:0000256" key="1">
    <source>
        <dbReference type="SAM" id="Coils"/>
    </source>
</evidence>
<protein>
    <recommendedName>
        <fullName evidence="4">DUF4315 family protein</fullName>
    </recommendedName>
</protein>
<dbReference type="EMBL" id="MPLS01000025">
    <property type="protein sequence ID" value="ORI97440.1"/>
    <property type="molecule type" value="Genomic_DNA"/>
</dbReference>
<name>A0A1X0VCN1_LEUPS</name>
<comment type="caution">
    <text evidence="2">The sequence shown here is derived from an EMBL/GenBank/DDBJ whole genome shotgun (WGS) entry which is preliminary data.</text>
</comment>